<dbReference type="Gene3D" id="1.20.1270.50">
    <property type="entry name" value="Glycoside hydrolase family 38, central domain"/>
    <property type="match status" value="1"/>
</dbReference>
<keyword evidence="4" id="KW-0326">Glycosidase</keyword>
<dbReference type="Gene3D" id="2.70.98.30">
    <property type="entry name" value="Golgi alpha-mannosidase II, domain 4"/>
    <property type="match status" value="1"/>
</dbReference>
<keyword evidence="2" id="KW-0479">Metal-binding</keyword>
<dbReference type="CDD" id="cd10789">
    <property type="entry name" value="GH38N_AMII_ER_cytosolic"/>
    <property type="match status" value="1"/>
</dbReference>
<dbReference type="FunFam" id="3.20.110.10:FF:000002">
    <property type="entry name" value="alpha-mannosidase 2C1 isoform X1"/>
    <property type="match status" value="1"/>
</dbReference>
<proteinExistence type="inferred from homology"/>
<evidence type="ECO:0000256" key="4">
    <source>
        <dbReference type="ARBA" id="ARBA00023295"/>
    </source>
</evidence>
<dbReference type="GO" id="GO:0030246">
    <property type="term" value="F:carbohydrate binding"/>
    <property type="evidence" value="ECO:0007669"/>
    <property type="project" value="InterPro"/>
</dbReference>
<keyword evidence="3" id="KW-0378">Hydrolase</keyword>
<dbReference type="FunFam" id="1.20.1270.50:FF:000004">
    <property type="entry name" value="alpha-mannosidase 2C1 isoform X1"/>
    <property type="match status" value="1"/>
</dbReference>
<dbReference type="GO" id="GO:0046872">
    <property type="term" value="F:metal ion binding"/>
    <property type="evidence" value="ECO:0007669"/>
    <property type="project" value="UniProtKB-KW"/>
</dbReference>
<evidence type="ECO:0000313" key="6">
    <source>
        <dbReference type="EMBL" id="OJG15901.1"/>
    </source>
</evidence>
<evidence type="ECO:0000256" key="2">
    <source>
        <dbReference type="ARBA" id="ARBA00022723"/>
    </source>
</evidence>
<organism evidence="6 7">
    <name type="scientific">Enterococcus canintestini</name>
    <dbReference type="NCBI Taxonomy" id="317010"/>
    <lineage>
        <taxon>Bacteria</taxon>
        <taxon>Bacillati</taxon>
        <taxon>Bacillota</taxon>
        <taxon>Bacilli</taxon>
        <taxon>Lactobacillales</taxon>
        <taxon>Enterococcaceae</taxon>
        <taxon>Enterococcus</taxon>
    </lineage>
</organism>
<dbReference type="GO" id="GO:0004559">
    <property type="term" value="F:alpha-mannosidase activity"/>
    <property type="evidence" value="ECO:0007669"/>
    <property type="project" value="InterPro"/>
</dbReference>
<dbReference type="Pfam" id="PF09261">
    <property type="entry name" value="Alpha-mann_mid"/>
    <property type="match status" value="1"/>
</dbReference>
<dbReference type="Pfam" id="PF01074">
    <property type="entry name" value="Glyco_hydro_38N"/>
    <property type="match status" value="1"/>
</dbReference>
<dbReference type="Proteomes" id="UP000182835">
    <property type="component" value="Unassembled WGS sequence"/>
</dbReference>
<dbReference type="InterPro" id="IPR027291">
    <property type="entry name" value="Glyco_hydro_38_N_sf"/>
</dbReference>
<protein>
    <submittedName>
        <fullName evidence="6">Alpha-D-mannosidase</fullName>
    </submittedName>
</protein>
<feature type="domain" description="Glycoside hydrolase family 38 central" evidence="5">
    <location>
        <begin position="521"/>
        <end position="598"/>
    </location>
</feature>
<dbReference type="Pfam" id="PF07748">
    <property type="entry name" value="Glyco_hydro_38C"/>
    <property type="match status" value="1"/>
</dbReference>
<dbReference type="EMBL" id="JXKG01000004">
    <property type="protein sequence ID" value="OJG15901.1"/>
    <property type="molecule type" value="Genomic_DNA"/>
</dbReference>
<dbReference type="InterPro" id="IPR011330">
    <property type="entry name" value="Glyco_hydro/deAcase_b/a-brl"/>
</dbReference>
<dbReference type="GO" id="GO:0006013">
    <property type="term" value="P:mannose metabolic process"/>
    <property type="evidence" value="ECO:0007669"/>
    <property type="project" value="InterPro"/>
</dbReference>
<dbReference type="InterPro" id="IPR011013">
    <property type="entry name" value="Gal_mutarotase_sf_dom"/>
</dbReference>
<evidence type="ECO:0000259" key="5">
    <source>
        <dbReference type="SMART" id="SM00872"/>
    </source>
</evidence>
<comment type="caution">
    <text evidence="6">The sequence shown here is derived from an EMBL/GenBank/DDBJ whole genome shotgun (WGS) entry which is preliminary data.</text>
</comment>
<dbReference type="PANTHER" id="PTHR46017:SF1">
    <property type="entry name" value="ALPHA-MANNOSIDASE 2C1"/>
    <property type="match status" value="1"/>
</dbReference>
<dbReference type="InterPro" id="IPR041147">
    <property type="entry name" value="GH38_C"/>
</dbReference>
<dbReference type="Pfam" id="PF17677">
    <property type="entry name" value="Glyco_hydro38C2"/>
    <property type="match status" value="1"/>
</dbReference>
<evidence type="ECO:0000256" key="3">
    <source>
        <dbReference type="ARBA" id="ARBA00022801"/>
    </source>
</evidence>
<dbReference type="InterPro" id="IPR028995">
    <property type="entry name" value="Glyco_hydro_57/38_cen_sf"/>
</dbReference>
<dbReference type="PANTHER" id="PTHR46017">
    <property type="entry name" value="ALPHA-MANNOSIDASE 2C1"/>
    <property type="match status" value="1"/>
</dbReference>
<dbReference type="Gene3D" id="2.60.40.2220">
    <property type="match status" value="1"/>
</dbReference>
<dbReference type="Gene3D" id="3.20.110.10">
    <property type="entry name" value="Glycoside hydrolase 38, N terminal domain"/>
    <property type="match status" value="1"/>
</dbReference>
<dbReference type="InterPro" id="IPR037094">
    <property type="entry name" value="Glyco_hydro_38_cen_sf"/>
</dbReference>
<dbReference type="GO" id="GO:0009313">
    <property type="term" value="P:oligosaccharide catabolic process"/>
    <property type="evidence" value="ECO:0007669"/>
    <property type="project" value="TreeGrafter"/>
</dbReference>
<dbReference type="SUPFAM" id="SSF74650">
    <property type="entry name" value="Galactose mutarotase-like"/>
    <property type="match status" value="1"/>
</dbReference>
<dbReference type="STRING" id="317010.RU96_GL001878"/>
<dbReference type="InterPro" id="IPR011682">
    <property type="entry name" value="Glyco_hydro_38_C"/>
</dbReference>
<reference evidence="6 7" key="1">
    <citation type="submission" date="2014-12" db="EMBL/GenBank/DDBJ databases">
        <title>Draft genome sequences of 29 type strains of Enterococci.</title>
        <authorList>
            <person name="Zhong Z."/>
            <person name="Sun Z."/>
            <person name="Liu W."/>
            <person name="Zhang W."/>
            <person name="Zhang H."/>
        </authorList>
    </citation>
    <scope>NUCLEOTIDE SEQUENCE [LARGE SCALE GENOMIC DNA]</scope>
    <source>
        <strain evidence="6 7">DSM 21207</strain>
    </source>
</reference>
<evidence type="ECO:0000313" key="7">
    <source>
        <dbReference type="Proteomes" id="UP000182835"/>
    </source>
</evidence>
<name>A0A1L8R808_9ENTE</name>
<dbReference type="SUPFAM" id="SSF88688">
    <property type="entry name" value="Families 57/38 glycoside transferase middle domain"/>
    <property type="match status" value="1"/>
</dbReference>
<sequence length="1025" mass="119811">MNFTFVEDKLRKRIDSLKEFRYRRKVAIKDWFIKEDVTKGEKYPPVSFNDWQTFTLGEHWSGRDFYLWIQQVIKIPNSGRLLFLFDFGRTGGGYNSGFESLLFINGNPYQGVDSNHQEVFLDDSLYGKEITVSLRLWSGLEGGGPEKIQRHEFKRAELVVLDEQTDELYYLSDVVLNTILELNDNDPIKYQLLDVLNRAFIKIDWSYPGSDEFYASIEQAESYLSENIDKIDKDDNVEITAIGHTHIDVAWLWRLKHTREKAVRSFSTVLRLMEKYPDYIFLQTQPQLYKYIKNDYPEIYQRIKKRIAEGRWEVDGAMWLESDCNIPSGESLTRQILHGSKFIKEEFDQEVNYLWLPDVFGYSWALPQILKKSGITTFMTTKISWNQFNRMPHDTFIWKGMDGSEILTHFITTPEPKPHASWASEWFYTYNGLLEPETVLGAYRGYRDKDINSNLLISYGHGDGGGGVTRDMLEKRRQMNRVAGLPKVKTGKAKDFFEKLQETFSETDHYVHKWDGELYLEYHRGTYTSQSYVKKMNRKTELALRELEILYTFAESKGYDYPKEKLFELWEILLRNQFHDIIPGSSIKEVYQDHKEEFSIVKREIQNLHQQLNKSTDKLLLINTAAWSRDTLASIPLESANNYQDEQGNIFSTVRVKDKKYIYIPELSALSDRLLTPIDDVIVASQVTGVVKENYVETTHYILKWNDNGHFTSLYDKDYEREVLKGKGNQLQIFEDKPKDFDAWDIDIFYQEKMTEIPFTNYTLTENNEFFVEITFDAEIGKSQLTQKVRLYANSRRIDFITDVDWTERQRLLKVAFEVDVRATEATYDIQYGNVKRPTHWNTSWDMAKFETVGHQWADLSERDYGVSLMNNCKYGYDIKENTMRLSLLKGGIYPDPEADHGHHSFTYSIFPHSGDCISGGTVEEAWEINNPITVLNQDEHILPDIQLVVEGGIAIDAIKKAENGKGFILRVHDYSGGRSKFEILGMKDVNWNSTNLLELDEHDHNKGHLAFEISPYEVKTIRIY</sequence>
<gene>
    <name evidence="6" type="ORF">RU96_GL001878</name>
</gene>
<dbReference type="FunFam" id="2.70.98.30:FF:000010">
    <property type="entry name" value="Cytosolic alpha-mannosidase"/>
    <property type="match status" value="1"/>
</dbReference>
<evidence type="ECO:0000256" key="1">
    <source>
        <dbReference type="ARBA" id="ARBA00009792"/>
    </source>
</evidence>
<accession>A0A1L8R808</accession>
<dbReference type="SMART" id="SM00872">
    <property type="entry name" value="Alpha-mann_mid"/>
    <property type="match status" value="1"/>
</dbReference>
<dbReference type="RefSeq" id="WP_143350946.1">
    <property type="nucleotide sequence ID" value="NZ_JBHLVQ010000013.1"/>
</dbReference>
<comment type="similarity">
    <text evidence="1">Belongs to the glycosyl hydrolase 38 family.</text>
</comment>
<dbReference type="SUPFAM" id="SSF88713">
    <property type="entry name" value="Glycoside hydrolase/deacetylase"/>
    <property type="match status" value="1"/>
</dbReference>
<dbReference type="InterPro" id="IPR015341">
    <property type="entry name" value="Glyco_hydro_38_cen"/>
</dbReference>
<dbReference type="InterPro" id="IPR000602">
    <property type="entry name" value="Glyco_hydro_38_N"/>
</dbReference>
<dbReference type="OrthoDB" id="9772207at2"/>
<dbReference type="AlphaFoldDB" id="A0A1L8R808"/>